<feature type="domain" description="Gingipain" evidence="9">
    <location>
        <begin position="245"/>
        <end position="564"/>
    </location>
</feature>
<evidence type="ECO:0000256" key="5">
    <source>
        <dbReference type="ARBA" id="ARBA00022801"/>
    </source>
</evidence>
<evidence type="ECO:0000256" key="4">
    <source>
        <dbReference type="ARBA" id="ARBA00022729"/>
    </source>
</evidence>
<keyword evidence="4 8" id="KW-0732">Signal</keyword>
<dbReference type="InterPro" id="IPR012600">
    <property type="entry name" value="Propeptide_C25"/>
</dbReference>
<dbReference type="InterPro" id="IPR001769">
    <property type="entry name" value="Gingipain"/>
</dbReference>
<dbReference type="EMBL" id="NJBN01000002">
    <property type="protein sequence ID" value="TKJ41461.1"/>
    <property type="molecule type" value="Genomic_DNA"/>
</dbReference>
<evidence type="ECO:0000259" key="9">
    <source>
        <dbReference type="Pfam" id="PF01364"/>
    </source>
</evidence>
<dbReference type="Gene3D" id="3.40.50.10390">
    <property type="entry name" value="Gingipain r, domain 1"/>
    <property type="match status" value="1"/>
</dbReference>
<dbReference type="Proteomes" id="UP000319619">
    <property type="component" value="Unassembled WGS sequence"/>
</dbReference>
<dbReference type="GO" id="GO:0005576">
    <property type="term" value="C:extracellular region"/>
    <property type="evidence" value="ECO:0007669"/>
    <property type="project" value="UniProtKB-SubCell"/>
</dbReference>
<evidence type="ECO:0000259" key="11">
    <source>
        <dbReference type="Pfam" id="PF08126"/>
    </source>
</evidence>
<evidence type="ECO:0000259" key="10">
    <source>
        <dbReference type="Pfam" id="PF03785"/>
    </source>
</evidence>
<comment type="caution">
    <text evidence="13">The sequence shown here is derived from an EMBL/GenBank/DDBJ whole genome shotgun (WGS) entry which is preliminary data.</text>
</comment>
<comment type="subcellular location">
    <subcellularLocation>
        <location evidence="1">Secreted</location>
    </subcellularLocation>
</comment>
<protein>
    <recommendedName>
        <fullName evidence="15">Gingipain R</fullName>
    </recommendedName>
</protein>
<evidence type="ECO:0000256" key="6">
    <source>
        <dbReference type="ARBA" id="ARBA00022837"/>
    </source>
</evidence>
<dbReference type="Gene3D" id="2.60.120.200">
    <property type="match status" value="1"/>
</dbReference>
<gene>
    <name evidence="13" type="ORF">CEE37_02555</name>
</gene>
<dbReference type="Pfam" id="PF08126">
    <property type="entry name" value="Propeptide_C25"/>
    <property type="match status" value="1"/>
</dbReference>
<feature type="domain" description="Gingipain propeptide" evidence="11">
    <location>
        <begin position="36"/>
        <end position="198"/>
    </location>
</feature>
<dbReference type="InterPro" id="IPR026444">
    <property type="entry name" value="Secre_tail"/>
</dbReference>
<keyword evidence="3" id="KW-0479">Metal-binding</keyword>
<dbReference type="InterPro" id="IPR029030">
    <property type="entry name" value="Caspase-like_dom_sf"/>
</dbReference>
<dbReference type="Pfam" id="PF03785">
    <property type="entry name" value="Peptidase_C25_C"/>
    <property type="match status" value="1"/>
</dbReference>
<dbReference type="Gene3D" id="2.60.40.10">
    <property type="entry name" value="Immunoglobulins"/>
    <property type="match status" value="1"/>
</dbReference>
<proteinExistence type="predicted"/>
<evidence type="ECO:0000259" key="12">
    <source>
        <dbReference type="Pfam" id="PF18962"/>
    </source>
</evidence>
<dbReference type="NCBIfam" id="TIGR04183">
    <property type="entry name" value="Por_Secre_tail"/>
    <property type="match status" value="1"/>
</dbReference>
<reference evidence="13 14" key="1">
    <citation type="submission" date="2017-06" db="EMBL/GenBank/DDBJ databases">
        <title>Novel microbial phyla capable of carbon fixation and sulfur reduction in deep-sea sediments.</title>
        <authorList>
            <person name="Huang J."/>
            <person name="Baker B."/>
            <person name="Wang Y."/>
        </authorList>
    </citation>
    <scope>NUCLEOTIDE SEQUENCE [LARGE SCALE GENOMIC DNA]</scope>
    <source>
        <strain evidence="13">B3_LCP</strain>
    </source>
</reference>
<feature type="signal peptide" evidence="8">
    <location>
        <begin position="1"/>
        <end position="25"/>
    </location>
</feature>
<dbReference type="Pfam" id="PF01364">
    <property type="entry name" value="Peptidase_C25"/>
    <property type="match status" value="1"/>
</dbReference>
<keyword evidence="2" id="KW-0964">Secreted</keyword>
<feature type="domain" description="Peptidase C25 Ig-like" evidence="10">
    <location>
        <begin position="570"/>
        <end position="647"/>
    </location>
</feature>
<evidence type="ECO:0000256" key="2">
    <source>
        <dbReference type="ARBA" id="ARBA00022525"/>
    </source>
</evidence>
<dbReference type="InterPro" id="IPR013783">
    <property type="entry name" value="Ig-like_fold"/>
</dbReference>
<organism evidence="13 14">
    <name type="scientific">candidate division LCP-89 bacterium B3_LCP</name>
    <dbReference type="NCBI Taxonomy" id="2012998"/>
    <lineage>
        <taxon>Bacteria</taxon>
        <taxon>Pseudomonadati</taxon>
        <taxon>Bacteria division LCP-89</taxon>
    </lineage>
</organism>
<keyword evidence="7" id="KW-0865">Zymogen</keyword>
<evidence type="ECO:0000256" key="3">
    <source>
        <dbReference type="ARBA" id="ARBA00022723"/>
    </source>
</evidence>
<dbReference type="Gene3D" id="3.40.50.1460">
    <property type="match status" value="1"/>
</dbReference>
<accession>A0A532V2K8</accession>
<evidence type="ECO:0000256" key="1">
    <source>
        <dbReference type="ARBA" id="ARBA00004613"/>
    </source>
</evidence>
<dbReference type="Pfam" id="PF18962">
    <property type="entry name" value="Por_Secre_tail"/>
    <property type="match status" value="1"/>
</dbReference>
<dbReference type="InterPro" id="IPR038490">
    <property type="entry name" value="Gingipain_propep_sf"/>
</dbReference>
<feature type="domain" description="Secretion system C-terminal sorting" evidence="12">
    <location>
        <begin position="1095"/>
        <end position="1171"/>
    </location>
</feature>
<dbReference type="InterPro" id="IPR029031">
    <property type="entry name" value="Gingipain_N_sf"/>
</dbReference>
<dbReference type="Gene3D" id="2.60.40.4070">
    <property type="match status" value="1"/>
</dbReference>
<evidence type="ECO:0008006" key="15">
    <source>
        <dbReference type="Google" id="ProtNLM"/>
    </source>
</evidence>
<dbReference type="InterPro" id="IPR005536">
    <property type="entry name" value="Peptidase_C25_Ig-like_domain"/>
</dbReference>
<keyword evidence="5" id="KW-0378">Hydrolase</keyword>
<dbReference type="SUPFAM" id="SSF52129">
    <property type="entry name" value="Caspase-like"/>
    <property type="match status" value="1"/>
</dbReference>
<name>A0A532V2K8_UNCL8</name>
<evidence type="ECO:0000256" key="8">
    <source>
        <dbReference type="SAM" id="SignalP"/>
    </source>
</evidence>
<evidence type="ECO:0000256" key="7">
    <source>
        <dbReference type="ARBA" id="ARBA00023145"/>
    </source>
</evidence>
<dbReference type="GO" id="GO:0006508">
    <property type="term" value="P:proteolysis"/>
    <property type="evidence" value="ECO:0007669"/>
    <property type="project" value="InterPro"/>
</dbReference>
<keyword evidence="6" id="KW-0106">Calcium</keyword>
<dbReference type="GO" id="GO:0046872">
    <property type="term" value="F:metal ion binding"/>
    <property type="evidence" value="ECO:0007669"/>
    <property type="project" value="UniProtKB-KW"/>
</dbReference>
<dbReference type="AlphaFoldDB" id="A0A532V2K8"/>
<evidence type="ECO:0000313" key="14">
    <source>
        <dbReference type="Proteomes" id="UP000319619"/>
    </source>
</evidence>
<dbReference type="Gene3D" id="2.60.40.3800">
    <property type="match status" value="1"/>
</dbReference>
<dbReference type="GO" id="GO:0004197">
    <property type="term" value="F:cysteine-type endopeptidase activity"/>
    <property type="evidence" value="ECO:0007669"/>
    <property type="project" value="InterPro"/>
</dbReference>
<sequence length="1174" mass="127561">MGERVMKKFCSLMFALILLVNFAGAAQVVNLTGSSEAPAVEVLKSDAGNILLDYRINGFIQDQVIVEGEAYDLIALKSESRLWAKGNPELPRLCRSIMIPDNALMSARVVSSEYRDISGIKVLPSKGHFSREINPGDVPYEFGEIYQQDAWYPQNIVQLRNPYILRDIRGQVVEVNAFQYNPVTQVLRVYTQLTIEVKQVGSGGVNVLERSGDIETIDPEFKRIYDRHFLNYGLDYTPVEEEGSMLVIVHDAWYNAMMPLVNWKNQKGLSTTMVNVGTIGNNATAIKNYIQNLYNTSDLKYVLLVGDAAQVATPSGGEDPTYGYLVGNDHYSELFIGRFSAENLDHVNTQVERTISYEKYPQSGADWYHKGTGIASNQGPGHYGEYDDEHVDLIRDQLLSFTYTAVDQIYDPTATQSMISNALNQGRSIITYCGHGSTTSWGTTGFSNTNVNALVNNSMLPFATSVACVNGNFANATCFGEAWLRATNLGEPTGCIGFWGSSISQSWNPPMYAQDEVIDLLTPELKNTFGGLCTNGAALMIDETGGSGENEADHWTIFGDPSLQVRTDTPFTMAVAHDNQIDPNNPTFEVIVTGIEGAMAAISWEGELFGSALTNAQGLASVQITPGTLPPGYVDLTVTAFNAMPYIVQLPVVSGGPDLWPPLIAHTPLENTTSSGPYTVEATIMDYSGVASASVWYSTDGSNFDEVAMVNTVGDTWVGDIPGQAVGATIDYYLEATDAAPAANTGTTDTYSFLILGILFSDDMESGIGGWTHEVVTPGWADQWHYSTENSHSPTHSWKFGDVGGNYADHAHGTLISPVISIGDACELTFWHRIQAEASGAYADSAYDGGCVEVSHNGGPWGILDLAYTHYIRAEAGGGNPYSGPFAPQTPVYSGSFNWTEVNADLAAYVGDIQLRFVFGSDDNTNNEGWYIDDVEIIGLPTGTTPEMTIELSYVSGSPIPATGGTLYYAIFGENVGSVPLDFDAWIELSYEGGPPETMILRSMTNYLPGWQINRPDAYFPVPESYAGGNYTMTGKVGIHPSVAWDQSSFDWQKAGAADANFVPWKPANVLDPFEEIITAQTELIIPDDFTFGGIYPNPFNPTTQFSFALPAASHVKLSVYNLRGQLVNTLVDGMRDAGTHDVSFDASNLASGIYLYRLSAGSNNISGKMVLVK</sequence>
<evidence type="ECO:0000313" key="13">
    <source>
        <dbReference type="EMBL" id="TKJ41461.1"/>
    </source>
</evidence>
<feature type="chain" id="PRO_5021843782" description="Gingipain R" evidence="8">
    <location>
        <begin position="26"/>
        <end position="1174"/>
    </location>
</feature>